<name>C7RR85_ACCRE</name>
<feature type="domain" description="Chemoreceptor zinc-binding" evidence="1">
    <location>
        <begin position="14"/>
        <end position="81"/>
    </location>
</feature>
<gene>
    <name evidence="2" type="ordered locus">CAP2UW1_2478</name>
</gene>
<reference evidence="2" key="2">
    <citation type="submission" date="2009-09" db="EMBL/GenBank/DDBJ databases">
        <title>Complete sequence of chromosome of Candidatus Accumulibacter phosphatis clade IIA str. UW-1.</title>
        <authorList>
            <consortium name="US DOE Joint Genome Institute"/>
            <person name="Martin H.G."/>
            <person name="Ivanova N."/>
            <person name="Kunin V."/>
            <person name="Warnecke F."/>
            <person name="Barry K."/>
            <person name="He S."/>
            <person name="Salamov A."/>
            <person name="Szeto E."/>
            <person name="Dalin E."/>
            <person name="Pangilinan J.L."/>
            <person name="Lapidus A."/>
            <person name="Lowry S."/>
            <person name="Kyrpides N.C."/>
            <person name="McMahon K.D."/>
            <person name="Hugenholtz P."/>
        </authorList>
    </citation>
    <scope>NUCLEOTIDE SEQUENCE [LARGE SCALE GENOMIC DNA]</scope>
    <source>
        <strain evidence="2">UW-1</strain>
    </source>
</reference>
<evidence type="ECO:0000259" key="1">
    <source>
        <dbReference type="Pfam" id="PF13682"/>
    </source>
</evidence>
<dbReference type="InterPro" id="IPR025991">
    <property type="entry name" value="Chemoreceptor_zinc-bind_dom"/>
</dbReference>
<reference evidence="2" key="1">
    <citation type="submission" date="2009-08" db="EMBL/GenBank/DDBJ databases">
        <authorList>
            <consortium name="US DOE Joint Genome Institute"/>
            <person name="Lucas S."/>
            <person name="Copeland A."/>
            <person name="Lapidus A."/>
            <person name="Glavina del Rio T."/>
            <person name="Dalin E."/>
            <person name="Tice H."/>
            <person name="Bruce D."/>
            <person name="Barry K."/>
            <person name="Pitluck S."/>
            <person name="Lowry S."/>
            <person name="Larimer F."/>
            <person name="Land M."/>
            <person name="Hauser L."/>
            <person name="Kyrpides N."/>
            <person name="Ivanova N."/>
            <person name="McMahon K.D."/>
            <person name="Hugenholtz P."/>
        </authorList>
    </citation>
    <scope>NUCLEOTIDE SEQUENCE</scope>
    <source>
        <strain evidence="2">UW-1</strain>
    </source>
</reference>
<dbReference type="STRING" id="522306.CAP2UW1_2478"/>
<organism evidence="2">
    <name type="scientific">Accumulibacter regalis</name>
    <dbReference type="NCBI Taxonomy" id="522306"/>
    <lineage>
        <taxon>Bacteria</taxon>
        <taxon>Pseudomonadati</taxon>
        <taxon>Pseudomonadota</taxon>
        <taxon>Betaproteobacteria</taxon>
        <taxon>Candidatus Accumulibacter</taxon>
    </lineage>
</organism>
<dbReference type="Pfam" id="PF13682">
    <property type="entry name" value="CZB"/>
    <property type="match status" value="1"/>
</dbReference>
<accession>C7RR85</accession>
<dbReference type="eggNOG" id="ENOG5033CVG">
    <property type="taxonomic scope" value="Bacteria"/>
</dbReference>
<dbReference type="EMBL" id="CP001715">
    <property type="protein sequence ID" value="ACV35766.1"/>
    <property type="molecule type" value="Genomic_DNA"/>
</dbReference>
<dbReference type="Gene3D" id="1.20.120.30">
    <property type="entry name" value="Aspartate receptor, ligand-binding domain"/>
    <property type="match status" value="1"/>
</dbReference>
<proteinExistence type="predicted"/>
<evidence type="ECO:0000313" key="2">
    <source>
        <dbReference type="EMBL" id="ACV35766.1"/>
    </source>
</evidence>
<protein>
    <recommendedName>
        <fullName evidence="1">Chemoreceptor zinc-binding domain-containing protein</fullName>
    </recommendedName>
</protein>
<dbReference type="KEGG" id="app:CAP2UW1_2478"/>
<dbReference type="HOGENOM" id="CLU_122422_2_0_4"/>
<sequence length="123" mass="13906">MDKLVEIEEAIGKHATWMSHIREAVLEAPAGIDVESIRADDRCEFGQWLYASHWLPEERATEYYQDVRRVHAAFHDLAAKVAMLAASGRAVEAYTLLYGEYVTMSGRLAIALRAWQAALRRGD</sequence>
<dbReference type="OrthoDB" id="8613985at2"/>
<dbReference type="AlphaFoldDB" id="C7RR85"/>